<feature type="region of interest" description="Disordered" evidence="1">
    <location>
        <begin position="71"/>
        <end position="94"/>
    </location>
</feature>
<feature type="compositionally biased region" description="Basic and acidic residues" evidence="1">
    <location>
        <begin position="38"/>
        <end position="48"/>
    </location>
</feature>
<sequence length="94" mass="11563">MRLSTIIFVGLLNYVLFDLRKARVSLLQKAQATSYELSDEKNQRSEKKQQRKYKNKKYKKRKFYQSKNYYARSTSSKDKRYSNQRTLRRMYRNC</sequence>
<feature type="compositionally biased region" description="Basic residues" evidence="1">
    <location>
        <begin position="49"/>
        <end position="58"/>
    </location>
</feature>
<gene>
    <name evidence="2" type="ordered locus">BMS_2484</name>
</gene>
<evidence type="ECO:0000313" key="3">
    <source>
        <dbReference type="Proteomes" id="UP000008963"/>
    </source>
</evidence>
<dbReference type="PATRIC" id="fig|862908.3.peg.2368"/>
<dbReference type="AlphaFoldDB" id="E1X5F4"/>
<dbReference type="Proteomes" id="UP000008963">
    <property type="component" value="Chromosome"/>
</dbReference>
<organism evidence="2 3">
    <name type="scientific">Halobacteriovorax marinus (strain ATCC BAA-682 / DSM 15412 / SJ)</name>
    <name type="common">Bacteriovorax marinus</name>
    <dbReference type="NCBI Taxonomy" id="862908"/>
    <lineage>
        <taxon>Bacteria</taxon>
        <taxon>Pseudomonadati</taxon>
        <taxon>Bdellovibrionota</taxon>
        <taxon>Bacteriovoracia</taxon>
        <taxon>Bacteriovoracales</taxon>
        <taxon>Halobacteriovoraceae</taxon>
        <taxon>Halobacteriovorax</taxon>
    </lineage>
</organism>
<accession>E1X5F4</accession>
<protein>
    <submittedName>
        <fullName evidence="2">Uncharacterized protein</fullName>
    </submittedName>
</protein>
<feature type="region of interest" description="Disordered" evidence="1">
    <location>
        <begin position="33"/>
        <end position="58"/>
    </location>
</feature>
<dbReference type="KEGG" id="bmx:BMS_2484"/>
<evidence type="ECO:0000313" key="2">
    <source>
        <dbReference type="EMBL" id="CBW27275.1"/>
    </source>
</evidence>
<dbReference type="RefSeq" id="WP_014245052.1">
    <property type="nucleotide sequence ID" value="NC_016620.1"/>
</dbReference>
<keyword evidence="3" id="KW-1185">Reference proteome</keyword>
<proteinExistence type="predicted"/>
<reference evidence="3" key="1">
    <citation type="journal article" date="2013" name="ISME J.">
        <title>A small predatory core genome in the divergent marine Bacteriovorax marinus SJ and the terrestrial Bdellovibrio bacteriovorus.</title>
        <authorList>
            <person name="Crossman L.C."/>
            <person name="Chen H."/>
            <person name="Cerdeno-Tarraga A.M."/>
            <person name="Brooks K."/>
            <person name="Quail M.A."/>
            <person name="Pineiro S.A."/>
            <person name="Hobley L."/>
            <person name="Sockett R.E."/>
            <person name="Bentley S.D."/>
            <person name="Parkhill J."/>
            <person name="Williams H.N."/>
            <person name="Stine O.C."/>
        </authorList>
    </citation>
    <scope>NUCLEOTIDE SEQUENCE [LARGE SCALE GENOMIC DNA]</scope>
    <source>
        <strain evidence="3">ATCC BAA-682 / DSM 15412 / SJ</strain>
    </source>
</reference>
<name>E1X5F4_HALMS</name>
<dbReference type="EMBL" id="FQ312005">
    <property type="protein sequence ID" value="CBW27275.1"/>
    <property type="molecule type" value="Genomic_DNA"/>
</dbReference>
<dbReference type="HOGENOM" id="CLU_2382126_0_0_7"/>
<evidence type="ECO:0000256" key="1">
    <source>
        <dbReference type="SAM" id="MobiDB-lite"/>
    </source>
</evidence>